<keyword evidence="1" id="KW-0812">Transmembrane</keyword>
<organism evidence="3 4">
    <name type="scientific">Arsenicitalea aurantiaca</name>
    <dbReference type="NCBI Taxonomy" id="1783274"/>
    <lineage>
        <taxon>Bacteria</taxon>
        <taxon>Pseudomonadati</taxon>
        <taxon>Pseudomonadota</taxon>
        <taxon>Alphaproteobacteria</taxon>
        <taxon>Hyphomicrobiales</taxon>
        <taxon>Devosiaceae</taxon>
        <taxon>Arsenicitalea</taxon>
    </lineage>
</organism>
<comment type="caution">
    <text evidence="3">The sequence shown here is derived from an EMBL/GenBank/DDBJ whole genome shotgun (WGS) entry which is preliminary data.</text>
</comment>
<dbReference type="Proteomes" id="UP000281547">
    <property type="component" value="Unassembled WGS sequence"/>
</dbReference>
<dbReference type="OrthoDB" id="9812071at2"/>
<reference evidence="3 4" key="1">
    <citation type="journal article" date="2016" name="Int. J. Syst. Evol. Microbiol.">
        <title>Arsenicitalea aurantiaca gen. nov., sp. nov., a new member of the family Hyphomicrobiaceae, isolated from high-arsenic sediment.</title>
        <authorList>
            <person name="Mu Y."/>
            <person name="Zhou L."/>
            <person name="Zeng X.C."/>
            <person name="Liu L."/>
            <person name="Pan Y."/>
            <person name="Chen X."/>
            <person name="Wang J."/>
            <person name="Li S."/>
            <person name="Li W.J."/>
            <person name="Wang Y."/>
        </authorList>
    </citation>
    <scope>NUCLEOTIDE SEQUENCE [LARGE SCALE GENOMIC DNA]</scope>
    <source>
        <strain evidence="3 4">42-50</strain>
    </source>
</reference>
<evidence type="ECO:0000256" key="1">
    <source>
        <dbReference type="SAM" id="Phobius"/>
    </source>
</evidence>
<accession>A0A433XM59</accession>
<dbReference type="InterPro" id="IPR012422">
    <property type="entry name" value="Cyt_c_oxidase_su4_bac-aa3"/>
</dbReference>
<feature type="domain" description="Cytochrome c oxidase subunit IV bacterial aa3 type" evidence="2">
    <location>
        <begin position="1"/>
        <end position="34"/>
    </location>
</feature>
<evidence type="ECO:0000259" key="2">
    <source>
        <dbReference type="Pfam" id="PF07835"/>
    </source>
</evidence>
<evidence type="ECO:0000313" key="4">
    <source>
        <dbReference type="Proteomes" id="UP000281547"/>
    </source>
</evidence>
<keyword evidence="4" id="KW-1185">Reference proteome</keyword>
<dbReference type="Pfam" id="PF07835">
    <property type="entry name" value="COX4_pro_2"/>
    <property type="match status" value="1"/>
</dbReference>
<dbReference type="SUPFAM" id="SSF81469">
    <property type="entry name" value="Bacterial aa3 type cytochrome c oxidase subunit IV"/>
    <property type="match status" value="1"/>
</dbReference>
<feature type="transmembrane region" description="Helical" evidence="1">
    <location>
        <begin position="12"/>
        <end position="35"/>
    </location>
</feature>
<dbReference type="AlphaFoldDB" id="A0A433XM59"/>
<proteinExistence type="predicted"/>
<name>A0A433XM59_9HYPH</name>
<dbReference type="Gene3D" id="1.20.5.160">
    <property type="entry name" value="Bacterial aa3 type cytochrome c oxidase subunit IV"/>
    <property type="match status" value="1"/>
</dbReference>
<evidence type="ECO:0000313" key="3">
    <source>
        <dbReference type="EMBL" id="RUT35180.1"/>
    </source>
</evidence>
<dbReference type="EMBL" id="RZNJ01000001">
    <property type="protein sequence ID" value="RUT35180.1"/>
    <property type="molecule type" value="Genomic_DNA"/>
</dbReference>
<keyword evidence="1" id="KW-0472">Membrane</keyword>
<sequence length="37" mass="4424">MDYRMHEGTYERFLVMVKWGTISVAILMVILYFLIIA</sequence>
<protein>
    <submittedName>
        <fullName evidence="3">Aa3-type cytochrome c oxidase subunit IV</fullName>
    </submittedName>
</protein>
<keyword evidence="1" id="KW-1133">Transmembrane helix</keyword>
<gene>
    <name evidence="3" type="ORF">EMQ25_01225</name>
</gene>
<dbReference type="InterPro" id="IPR036596">
    <property type="entry name" value="Cyt-C_aa3_sf"/>
</dbReference>